<organism evidence="1 2">
    <name type="scientific">Microscilla marina ATCC 23134</name>
    <dbReference type="NCBI Taxonomy" id="313606"/>
    <lineage>
        <taxon>Bacteria</taxon>
        <taxon>Pseudomonadati</taxon>
        <taxon>Bacteroidota</taxon>
        <taxon>Cytophagia</taxon>
        <taxon>Cytophagales</taxon>
        <taxon>Microscillaceae</taxon>
        <taxon>Microscilla</taxon>
    </lineage>
</organism>
<dbReference type="AlphaFoldDB" id="A1ZQW1"/>
<sequence length="39" mass="4726">MFCYKNLAIALHEKAYNYSKKHCHYFISHKTFILTVIFT</sequence>
<comment type="caution">
    <text evidence="1">The sequence shown here is derived from an EMBL/GenBank/DDBJ whole genome shotgun (WGS) entry which is preliminary data.</text>
</comment>
<dbReference type="Proteomes" id="UP000004095">
    <property type="component" value="Unassembled WGS sequence"/>
</dbReference>
<keyword evidence="2" id="KW-1185">Reference proteome</keyword>
<reference evidence="1 2" key="1">
    <citation type="submission" date="2007-01" db="EMBL/GenBank/DDBJ databases">
        <authorList>
            <person name="Haygood M."/>
            <person name="Podell S."/>
            <person name="Anderson C."/>
            <person name="Hopkinson B."/>
            <person name="Roe K."/>
            <person name="Barbeau K."/>
            <person name="Gaasterland T."/>
            <person name="Ferriera S."/>
            <person name="Johnson J."/>
            <person name="Kravitz S."/>
            <person name="Beeson K."/>
            <person name="Sutton G."/>
            <person name="Rogers Y.-H."/>
            <person name="Friedman R."/>
            <person name="Frazier M."/>
            <person name="Venter J.C."/>
        </authorList>
    </citation>
    <scope>NUCLEOTIDE SEQUENCE [LARGE SCALE GENOMIC DNA]</scope>
    <source>
        <strain evidence="1 2">ATCC 23134</strain>
    </source>
</reference>
<accession>A1ZQW1</accession>
<evidence type="ECO:0000313" key="2">
    <source>
        <dbReference type="Proteomes" id="UP000004095"/>
    </source>
</evidence>
<evidence type="ECO:0000313" key="1">
    <source>
        <dbReference type="EMBL" id="EAY27266.1"/>
    </source>
</evidence>
<proteinExistence type="predicted"/>
<dbReference type="EMBL" id="AAWS01000025">
    <property type="protein sequence ID" value="EAY27266.1"/>
    <property type="molecule type" value="Genomic_DNA"/>
</dbReference>
<protein>
    <submittedName>
        <fullName evidence="1">Uncharacterized protein</fullName>
    </submittedName>
</protein>
<gene>
    <name evidence="1" type="ORF">M23134_06576</name>
</gene>
<name>A1ZQW1_MICM2</name>